<evidence type="ECO:0000313" key="3">
    <source>
        <dbReference type="EMBL" id="KJL23644.1"/>
    </source>
</evidence>
<name>A0A0F0KT32_9MICO</name>
<accession>A0A0F0KT32</accession>
<evidence type="ECO:0000256" key="1">
    <source>
        <dbReference type="SAM" id="MobiDB-lite"/>
    </source>
</evidence>
<evidence type="ECO:0000313" key="4">
    <source>
        <dbReference type="Proteomes" id="UP000033572"/>
    </source>
</evidence>
<keyword evidence="4" id="KW-1185">Reference proteome</keyword>
<evidence type="ECO:0000256" key="2">
    <source>
        <dbReference type="SAM" id="Phobius"/>
    </source>
</evidence>
<keyword evidence="2" id="KW-0812">Transmembrane</keyword>
<gene>
    <name evidence="3" type="ORF">RN50_00982</name>
</gene>
<dbReference type="EMBL" id="JYIU01000035">
    <property type="protein sequence ID" value="KJL23644.1"/>
    <property type="molecule type" value="Genomic_DNA"/>
</dbReference>
<keyword evidence="2" id="KW-1133">Transmembrane helix</keyword>
<feature type="compositionally biased region" description="Low complexity" evidence="1">
    <location>
        <begin position="62"/>
        <end position="71"/>
    </location>
</feature>
<dbReference type="AlphaFoldDB" id="A0A0F0KT32"/>
<protein>
    <submittedName>
        <fullName evidence="3">Uncharacterized protein</fullName>
    </submittedName>
</protein>
<proteinExistence type="predicted"/>
<feature type="region of interest" description="Disordered" evidence="1">
    <location>
        <begin position="37"/>
        <end position="97"/>
    </location>
</feature>
<sequence length="355" mass="37378">MLGAEEALELRALQERAYGRDGALRVDEVARLRRLEAQRRASSSGAESEQPTAQGPSGADGASSVSVDPAPESAPAPAPRSQDDGAEGSAPSSPRTRGRSALLLASVCVVLGLGAGWLLFADRGISSMSLTSTQQEWQNAIVASGRYDPGSVRALREERGVVVWYATKDDGTQVCVVLGDAESTAPACTTREQALAQGVSASLVTVVDDSQTLDVDAYMYLTDDGAPAIVTSSYMSMPQSSAQFATPEEAAVAVSLAEDVGLDRRSIMVVGYDGETPIWVGVDKATQRYCLVIDGSSPSPPMVCDDSLMLAETDRSLGLVVDDGDGITRYEYRFGYGQGYLTVTRDGEGDDAARE</sequence>
<reference evidence="3 4" key="1">
    <citation type="submission" date="2015-02" db="EMBL/GenBank/DDBJ databases">
        <title>Draft genome sequences of ten Microbacterium spp. with emphasis on heavy metal contaminated environments.</title>
        <authorList>
            <person name="Corretto E."/>
        </authorList>
    </citation>
    <scope>NUCLEOTIDE SEQUENCE [LARGE SCALE GENOMIC DNA]</scope>
    <source>
        <strain evidence="3 4">DSM 12966</strain>
    </source>
</reference>
<dbReference type="GeneID" id="94443611"/>
<comment type="caution">
    <text evidence="3">The sequence shown here is derived from an EMBL/GenBank/DDBJ whole genome shotgun (WGS) entry which is preliminary data.</text>
</comment>
<dbReference type="RefSeq" id="WP_045253395.1">
    <property type="nucleotide sequence ID" value="NZ_CP031425.1"/>
</dbReference>
<dbReference type="KEGG" id="mfol:DXT68_04360"/>
<keyword evidence="2" id="KW-0472">Membrane</keyword>
<feature type="transmembrane region" description="Helical" evidence="2">
    <location>
        <begin position="101"/>
        <end position="120"/>
    </location>
</feature>
<feature type="compositionally biased region" description="Polar residues" evidence="1">
    <location>
        <begin position="45"/>
        <end position="55"/>
    </location>
</feature>
<dbReference type="PATRIC" id="fig|104336.4.peg.1006"/>
<organism evidence="3 4">
    <name type="scientific">Microbacterium foliorum</name>
    <dbReference type="NCBI Taxonomy" id="104336"/>
    <lineage>
        <taxon>Bacteria</taxon>
        <taxon>Bacillati</taxon>
        <taxon>Actinomycetota</taxon>
        <taxon>Actinomycetes</taxon>
        <taxon>Micrococcales</taxon>
        <taxon>Microbacteriaceae</taxon>
        <taxon>Microbacterium</taxon>
    </lineage>
</organism>
<dbReference type="Proteomes" id="UP000033572">
    <property type="component" value="Unassembled WGS sequence"/>
</dbReference>